<gene>
    <name evidence="7" type="ordered locus">Metig_1642</name>
</gene>
<evidence type="ECO:0000313" key="7">
    <source>
        <dbReference type="EMBL" id="AEF97174.1"/>
    </source>
</evidence>
<dbReference type="InterPro" id="IPR001972">
    <property type="entry name" value="Stomatin_HflK_fam"/>
</dbReference>
<evidence type="ECO:0000256" key="5">
    <source>
        <dbReference type="ARBA" id="ARBA00023136"/>
    </source>
</evidence>
<organism evidence="8">
    <name type="scientific">Methanotorris igneus (strain DSM 5666 / JCM 11834 / Kol 5)</name>
    <dbReference type="NCBI Taxonomy" id="880724"/>
    <lineage>
        <taxon>Archaea</taxon>
        <taxon>Methanobacteriati</taxon>
        <taxon>Methanobacteriota</taxon>
        <taxon>Methanomada group</taxon>
        <taxon>Methanococci</taxon>
        <taxon>Methanococcales</taxon>
        <taxon>Methanocaldococcaceae</taxon>
        <taxon>Methanotorris</taxon>
    </lineage>
</organism>
<evidence type="ECO:0000259" key="6">
    <source>
        <dbReference type="SMART" id="SM00244"/>
    </source>
</evidence>
<reference evidence="7 8" key="1">
    <citation type="submission" date="2011-05" db="EMBL/GenBank/DDBJ databases">
        <title>Complete sequence of Methanotorris igneus Kol 5.</title>
        <authorList>
            <consortium name="US DOE Joint Genome Institute"/>
            <person name="Lucas S."/>
            <person name="Han J."/>
            <person name="Lapidus A."/>
            <person name="Cheng J.-F."/>
            <person name="Goodwin L."/>
            <person name="Pitluck S."/>
            <person name="Peters L."/>
            <person name="Mikhailova N."/>
            <person name="Chertkov O."/>
            <person name="Han C."/>
            <person name="Tapia R."/>
            <person name="Land M."/>
            <person name="Hauser L."/>
            <person name="Kyrpides N."/>
            <person name="Ivanova N."/>
            <person name="Pagani I."/>
            <person name="Sieprawska-Lupa M."/>
            <person name="Whitman W."/>
            <person name="Woyke T."/>
        </authorList>
    </citation>
    <scope>NUCLEOTIDE SEQUENCE [LARGE SCALE GENOMIC DNA]</scope>
    <source>
        <strain evidence="8">DSM 5666 / JCM 11834 / Kol 5</strain>
    </source>
</reference>
<dbReference type="GeneID" id="10644515"/>
<keyword evidence="4" id="KW-1133">Transmembrane helix</keyword>
<dbReference type="Gene3D" id="3.30.479.30">
    <property type="entry name" value="Band 7 domain"/>
    <property type="match status" value="1"/>
</dbReference>
<name>F6BBG7_METIK</name>
<dbReference type="GO" id="GO:0005886">
    <property type="term" value="C:plasma membrane"/>
    <property type="evidence" value="ECO:0007669"/>
    <property type="project" value="InterPro"/>
</dbReference>
<dbReference type="PRINTS" id="PR00721">
    <property type="entry name" value="STOMATIN"/>
</dbReference>
<evidence type="ECO:0000256" key="1">
    <source>
        <dbReference type="ARBA" id="ARBA00004167"/>
    </source>
</evidence>
<evidence type="ECO:0000256" key="2">
    <source>
        <dbReference type="ARBA" id="ARBA00008164"/>
    </source>
</evidence>
<dbReference type="RefSeq" id="WP_013799766.1">
    <property type="nucleotide sequence ID" value="NC_015562.1"/>
</dbReference>
<dbReference type="PANTHER" id="PTHR10264:SF19">
    <property type="entry name" value="AT06885P-RELATED"/>
    <property type="match status" value="1"/>
</dbReference>
<dbReference type="GO" id="GO:0098552">
    <property type="term" value="C:side of membrane"/>
    <property type="evidence" value="ECO:0007669"/>
    <property type="project" value="UniProtKB-ARBA"/>
</dbReference>
<keyword evidence="3" id="KW-0812">Transmembrane</keyword>
<keyword evidence="5" id="KW-0472">Membrane</keyword>
<dbReference type="InterPro" id="IPR043202">
    <property type="entry name" value="Band-7_stomatin-like"/>
</dbReference>
<comment type="similarity">
    <text evidence="2">Belongs to the band 7/mec-2 family.</text>
</comment>
<sequence length="270" mass="30853">MWFWILLGLITLFIITKAVVIVKQYEGGLIFRLGKVIGMLRPGVNLIIPFFDVPIKVDLRTKVVDIPPQEMITKDNAAVRIDAVIYYRVVDVNRAILEVQNYEFAIINLTQTTLRAIIGNMELDEVLNKREHINSILLEILDKETDVWGVKVEKVELREIEPPQDIKDAMTQQMKAERLKRAAILEAEGEKRSRILKAEGIAESYRIEAEGQAKAIKIVAEAAQQYFKDEAQLYKALEVASIVLKDNAKYVISENIMDIAKNFIKKETKQ</sequence>
<evidence type="ECO:0000256" key="3">
    <source>
        <dbReference type="ARBA" id="ARBA00022692"/>
    </source>
</evidence>
<dbReference type="InterPro" id="IPR001107">
    <property type="entry name" value="Band_7"/>
</dbReference>
<dbReference type="Proteomes" id="UP000009227">
    <property type="component" value="Chromosome"/>
</dbReference>
<comment type="subcellular location">
    <subcellularLocation>
        <location evidence="1">Membrane</location>
        <topology evidence="1">Single-pass membrane protein</topology>
    </subcellularLocation>
</comment>
<accession>F6BBG7</accession>
<dbReference type="HOGENOM" id="CLU_024949_2_0_2"/>
<dbReference type="KEGG" id="mig:Metig_1642"/>
<evidence type="ECO:0000313" key="8">
    <source>
        <dbReference type="Proteomes" id="UP000009227"/>
    </source>
</evidence>
<dbReference type="InterPro" id="IPR036013">
    <property type="entry name" value="Band_7/SPFH_dom_sf"/>
</dbReference>
<dbReference type="AlphaFoldDB" id="F6BBG7"/>
<dbReference type="PANTHER" id="PTHR10264">
    <property type="entry name" value="BAND 7 PROTEIN-RELATED"/>
    <property type="match status" value="1"/>
</dbReference>
<dbReference type="Pfam" id="PF01145">
    <property type="entry name" value="Band_7"/>
    <property type="match status" value="1"/>
</dbReference>
<feature type="domain" description="Band 7" evidence="6">
    <location>
        <begin position="17"/>
        <end position="174"/>
    </location>
</feature>
<dbReference type="InterPro" id="IPR018080">
    <property type="entry name" value="Band_7/stomatin-like_CS"/>
</dbReference>
<dbReference type="PROSITE" id="PS01270">
    <property type="entry name" value="BAND_7"/>
    <property type="match status" value="1"/>
</dbReference>
<dbReference type="EMBL" id="CP002737">
    <property type="protein sequence ID" value="AEF97174.1"/>
    <property type="molecule type" value="Genomic_DNA"/>
</dbReference>
<proteinExistence type="inferred from homology"/>
<evidence type="ECO:0000256" key="4">
    <source>
        <dbReference type="ARBA" id="ARBA00022989"/>
    </source>
</evidence>
<dbReference type="STRING" id="880724.Metig_1642"/>
<dbReference type="SMART" id="SM00244">
    <property type="entry name" value="PHB"/>
    <property type="match status" value="1"/>
</dbReference>
<dbReference type="FunFam" id="3.30.479.30:FF:000004">
    <property type="entry name" value="Putative membrane protease family, stomatin"/>
    <property type="match status" value="1"/>
</dbReference>
<keyword evidence="8" id="KW-1185">Reference proteome</keyword>
<dbReference type="SUPFAM" id="SSF117892">
    <property type="entry name" value="Band 7/SPFH domain"/>
    <property type="match status" value="1"/>
</dbReference>
<protein>
    <submittedName>
        <fullName evidence="7">Band 7 protein</fullName>
    </submittedName>
</protein>